<dbReference type="KEGG" id="hti:HTIA_0660"/>
<dbReference type="Proteomes" id="UP000003861">
    <property type="component" value="Unassembled WGS sequence"/>
</dbReference>
<accession>F7PP29</accession>
<feature type="transmembrane region" description="Helical" evidence="1">
    <location>
        <begin position="285"/>
        <end position="304"/>
    </location>
</feature>
<feature type="transmembrane region" description="Helical" evidence="1">
    <location>
        <begin position="62"/>
        <end position="87"/>
    </location>
</feature>
<gene>
    <name evidence="3" type="ORF">HLRTI_000781</name>
    <name evidence="2" type="ORF">HTIA_0660</name>
</gene>
<reference evidence="3 4" key="1">
    <citation type="journal article" date="2011" name="J. Bacteriol.">
        <title>Genome sequence of Halorhabdus tiamatea, the first archaeon isolated from a deep-sea anoxic brine lake.</title>
        <authorList>
            <person name="Antunes A."/>
            <person name="Alam I."/>
            <person name="Bajic V.B."/>
            <person name="Stingl U."/>
        </authorList>
    </citation>
    <scope>NUCLEOTIDE SEQUENCE [LARGE SCALE GENOMIC DNA]</scope>
    <source>
        <strain evidence="3 4">SARL4B</strain>
    </source>
</reference>
<dbReference type="STRING" id="1033806.HTIA_0660"/>
<keyword evidence="1" id="KW-0812">Transmembrane</keyword>
<evidence type="ECO:0000313" key="2">
    <source>
        <dbReference type="EMBL" id="CCQ32803.1"/>
    </source>
</evidence>
<reference evidence="3 4" key="2">
    <citation type="journal article" date="2013" name="PLoS ONE">
        <title>INDIGO - INtegrated Data Warehouse of MIcrobial GenOmes with Examples from the Red Sea Extremophiles.</title>
        <authorList>
            <person name="Alam I."/>
            <person name="Antunes A."/>
            <person name="Kamau A.A."/>
            <person name="Ba Alawi W."/>
            <person name="Kalkatawi M."/>
            <person name="Stingl U."/>
            <person name="Bajic V.B."/>
        </authorList>
    </citation>
    <scope>NUCLEOTIDE SEQUENCE [LARGE SCALE GENOMIC DNA]</scope>
    <source>
        <strain evidence="3 4">SARL4B</strain>
    </source>
</reference>
<dbReference type="EMBL" id="AFNT02000006">
    <property type="protein sequence ID" value="ERJ07182.1"/>
    <property type="molecule type" value="Genomic_DNA"/>
</dbReference>
<keyword evidence="5" id="KW-1185">Reference proteome</keyword>
<dbReference type="HOGENOM" id="CLU_697580_0_0_2"/>
<evidence type="ECO:0000256" key="1">
    <source>
        <dbReference type="SAM" id="Phobius"/>
    </source>
</evidence>
<evidence type="ECO:0000313" key="3">
    <source>
        <dbReference type="EMBL" id="ERJ07182.1"/>
    </source>
</evidence>
<dbReference type="AlphaFoldDB" id="F7PP29"/>
<feature type="transmembrane region" description="Helical" evidence="1">
    <location>
        <begin position="127"/>
        <end position="149"/>
    </location>
</feature>
<feature type="transmembrane region" description="Helical" evidence="1">
    <location>
        <begin position="368"/>
        <end position="386"/>
    </location>
</feature>
<organism evidence="3 4">
    <name type="scientific">Halorhabdus tiamatea SARL4B</name>
    <dbReference type="NCBI Taxonomy" id="1033806"/>
    <lineage>
        <taxon>Archaea</taxon>
        <taxon>Methanobacteriati</taxon>
        <taxon>Methanobacteriota</taxon>
        <taxon>Stenosarchaea group</taxon>
        <taxon>Halobacteria</taxon>
        <taxon>Halobacteriales</taxon>
        <taxon>Haloarculaceae</taxon>
        <taxon>Halorhabdus</taxon>
    </lineage>
</organism>
<proteinExistence type="predicted"/>
<keyword evidence="1" id="KW-0472">Membrane</keyword>
<feature type="transmembrane region" description="Helical" evidence="1">
    <location>
        <begin position="203"/>
        <end position="226"/>
    </location>
</feature>
<reference evidence="2 5" key="3">
    <citation type="journal article" date="2014" name="Environ. Microbiol.">
        <title>Halorhabdus tiamatea: proteogenomics and glycosidase activity measurements identify the first cultivated euryarchaeon from a deep-sea anoxic brine lake as potential polysaccharide degrader.</title>
        <authorList>
            <person name="Werner J."/>
            <person name="Ferrer M."/>
            <person name="Michel G."/>
            <person name="Mann A.J."/>
            <person name="Huang S."/>
            <person name="Juarez S."/>
            <person name="Ciordia S."/>
            <person name="Albar J.P."/>
            <person name="Alcaide M."/>
            <person name="La Cono V."/>
            <person name="Yakimov M.M."/>
            <person name="Antunes A."/>
            <person name="Taborda M."/>
            <person name="Da Costa M.S."/>
            <person name="Amann R.I."/>
            <person name="Gloeckner F.O."/>
            <person name="Golyshina O.V."/>
            <person name="Golyshin P.N."/>
            <person name="Teeling H."/>
        </authorList>
    </citation>
    <scope>NUCLEOTIDE SEQUENCE [LARGE SCALE GENOMIC DNA]</scope>
    <source>
        <strain evidence="5">SARL4B</strain>
        <strain evidence="2">Type strain: SARL4B</strain>
    </source>
</reference>
<feature type="transmembrane region" description="Helical" evidence="1">
    <location>
        <begin position="99"/>
        <end position="121"/>
    </location>
</feature>
<name>F7PP29_9EURY</name>
<dbReference type="eggNOG" id="arCOG14702">
    <property type="taxonomic scope" value="Archaea"/>
</dbReference>
<dbReference type="EMBL" id="HF571520">
    <property type="protein sequence ID" value="CCQ32803.1"/>
    <property type="molecule type" value="Genomic_DNA"/>
</dbReference>
<feature type="transmembrane region" description="Helical" evidence="1">
    <location>
        <begin position="21"/>
        <end position="42"/>
    </location>
</feature>
<sequence length="395" mass="40827">MTDRPLQRSRSIDARSSLVEYGGVVVLLGAVVVLGTALRRVLEHLARVPPTAEPVIGVASAFTGRILLSFVYAVLVLGALGVGYALARGRVDRLDRIDAPDLFTITGTIVAAVFVLAYVAIDPIQRSVAPIAVDLAGPVTMVAFALGYIQYRDVPIGVSMPDGDALASVFGVTLLAVLAGGAVLIGLGTVYTDVFESVFQSRIGPASVLHSVVITGILGGVGYALLYNAAIQGRLGLISGPAQAVAAVTVLFPVRAWASIELYSITVFRQGPMASIPFVGSNGRVIGAVVVGVAAAWLFARGIGTLQSRLDDTVTTVHAGVAAAMIVSVAFVLVGVVRGYSIVAVSRIVGIMAVAAAASIGYERTRSVWVPALAFGAYLLLVNSALTRPLLAAMY</sequence>
<keyword evidence="1" id="KW-1133">Transmembrane helix</keyword>
<evidence type="ECO:0000313" key="5">
    <source>
        <dbReference type="Proteomes" id="UP000015381"/>
    </source>
</evidence>
<feature type="transmembrane region" description="Helical" evidence="1">
    <location>
        <begin position="344"/>
        <end position="362"/>
    </location>
</feature>
<feature type="transmembrane region" description="Helical" evidence="1">
    <location>
        <begin position="316"/>
        <end position="337"/>
    </location>
</feature>
<dbReference type="RefSeq" id="WP_008527873.1">
    <property type="nucleotide sequence ID" value="NC_021921.1"/>
</dbReference>
<evidence type="ECO:0000313" key="4">
    <source>
        <dbReference type="Proteomes" id="UP000003861"/>
    </source>
</evidence>
<dbReference type="GeneID" id="23798008"/>
<dbReference type="OrthoDB" id="384823at2157"/>
<protein>
    <submittedName>
        <fullName evidence="2">Conserved hypothetical membrane protein</fullName>
    </submittedName>
</protein>
<feature type="transmembrane region" description="Helical" evidence="1">
    <location>
        <begin position="169"/>
        <end position="191"/>
    </location>
</feature>
<dbReference type="Proteomes" id="UP000015381">
    <property type="component" value="Chromosome I"/>
</dbReference>